<feature type="transmembrane region" description="Helical" evidence="1">
    <location>
        <begin position="375"/>
        <end position="397"/>
    </location>
</feature>
<evidence type="ECO:0000256" key="1">
    <source>
        <dbReference type="SAM" id="Phobius"/>
    </source>
</evidence>
<feature type="transmembrane region" description="Helical" evidence="1">
    <location>
        <begin position="118"/>
        <end position="138"/>
    </location>
</feature>
<feature type="transmembrane region" description="Helical" evidence="1">
    <location>
        <begin position="349"/>
        <end position="369"/>
    </location>
</feature>
<dbReference type="EMBL" id="JBHSZQ010000002">
    <property type="protein sequence ID" value="MFC7124970.1"/>
    <property type="molecule type" value="Genomic_DNA"/>
</dbReference>
<feature type="transmembrane region" description="Helical" evidence="1">
    <location>
        <begin position="31"/>
        <end position="49"/>
    </location>
</feature>
<dbReference type="AlphaFoldDB" id="A0ABD5X1E0"/>
<proteinExistence type="predicted"/>
<organism evidence="2 3">
    <name type="scientific">Halovenus rubra</name>
    <dbReference type="NCBI Taxonomy" id="869890"/>
    <lineage>
        <taxon>Archaea</taxon>
        <taxon>Methanobacteriati</taxon>
        <taxon>Methanobacteriota</taxon>
        <taxon>Stenosarchaea group</taxon>
        <taxon>Halobacteria</taxon>
        <taxon>Halobacteriales</taxon>
        <taxon>Haloarculaceae</taxon>
        <taxon>Halovenus</taxon>
    </lineage>
</organism>
<feature type="transmembrane region" description="Helical" evidence="1">
    <location>
        <begin position="303"/>
        <end position="323"/>
    </location>
</feature>
<keyword evidence="1" id="KW-0472">Membrane</keyword>
<keyword evidence="1" id="KW-0812">Transmembrane</keyword>
<dbReference type="RefSeq" id="WP_267638258.1">
    <property type="nucleotide sequence ID" value="NZ_JAODIY010000013.1"/>
</dbReference>
<comment type="caution">
    <text evidence="2">The sequence shown here is derived from an EMBL/GenBank/DDBJ whole genome shotgun (WGS) entry which is preliminary data.</text>
</comment>
<protein>
    <recommendedName>
        <fullName evidence="4">ABC-2 type transport system permease protein</fullName>
    </recommendedName>
</protein>
<evidence type="ECO:0000313" key="3">
    <source>
        <dbReference type="Proteomes" id="UP001596414"/>
    </source>
</evidence>
<keyword evidence="1" id="KW-1133">Transmembrane helix</keyword>
<feature type="transmembrane region" description="Helical" evidence="1">
    <location>
        <begin position="437"/>
        <end position="457"/>
    </location>
</feature>
<feature type="transmembrane region" description="Helical" evidence="1">
    <location>
        <begin position="179"/>
        <end position="200"/>
    </location>
</feature>
<reference evidence="2 3" key="1">
    <citation type="journal article" date="2014" name="Int. J. Syst. Evol. Microbiol.">
        <title>Complete genome sequence of Corynebacterium casei LMG S-19264T (=DSM 44701T), isolated from a smear-ripened cheese.</title>
        <authorList>
            <consortium name="US DOE Joint Genome Institute (JGI-PGF)"/>
            <person name="Walter F."/>
            <person name="Albersmeier A."/>
            <person name="Kalinowski J."/>
            <person name="Ruckert C."/>
        </authorList>
    </citation>
    <scope>NUCLEOTIDE SEQUENCE [LARGE SCALE GENOMIC DNA]</scope>
    <source>
        <strain evidence="2 3">CGMCC 4.7215</strain>
    </source>
</reference>
<accession>A0ABD5X1E0</accession>
<sequence>MTNSGFTGGLFWRMLIEEFRMHTSLFGTRRFAVFPVFIMIVVTGATWLLGLTGTSMDTVVAGIHLVVFFFGLQVGTAGLIGRDAMRDVLGDMTLLVFSARTLPISLRRLLSIFLIKDLVYYFLFFLTPIVTGFVPLVFVGELSATNLALLWLTVTGTFAFGAAMSLTVAGVASRSRGAVLAILAALGAGFIAGPVELVAYTPYGSYLDRSMAAVANGFVPLLVLLVAGPLAFEPSSDRSVRRIESDRFKQLRSLGDGMTARPLLEVTRSSGSVWKVAFSLGILFAVAALLLDRVAAATYIEPSAGIGFGTLLALGTFTTYNWVTQSDDPREYLRYPTEIGAVFRGKRRAFFALSLPMGVVYLAVAGLWYPVSELLIGLVIFPLVSVYVYGVTAYLTGFSASELLFETSLFAAYGVALAMVGTPLLVTSLSYSTAPTTSTVTAIALSVGAAVVGVLLSRRVGSRWQRKLRAES</sequence>
<evidence type="ECO:0000313" key="2">
    <source>
        <dbReference type="EMBL" id="MFC7124970.1"/>
    </source>
</evidence>
<dbReference type="Proteomes" id="UP001596414">
    <property type="component" value="Unassembled WGS sequence"/>
</dbReference>
<feature type="transmembrane region" description="Helical" evidence="1">
    <location>
        <begin position="409"/>
        <end position="431"/>
    </location>
</feature>
<evidence type="ECO:0008006" key="4">
    <source>
        <dbReference type="Google" id="ProtNLM"/>
    </source>
</evidence>
<feature type="transmembrane region" description="Helical" evidence="1">
    <location>
        <begin position="273"/>
        <end position="291"/>
    </location>
</feature>
<feature type="transmembrane region" description="Helical" evidence="1">
    <location>
        <begin position="61"/>
        <end position="80"/>
    </location>
</feature>
<gene>
    <name evidence="2" type="ORF">ACFQJ7_02805</name>
</gene>
<feature type="transmembrane region" description="Helical" evidence="1">
    <location>
        <begin position="212"/>
        <end position="232"/>
    </location>
</feature>
<feature type="transmembrane region" description="Helical" evidence="1">
    <location>
        <begin position="150"/>
        <end position="172"/>
    </location>
</feature>
<name>A0ABD5X1E0_9EURY</name>